<keyword evidence="3" id="KW-1185">Reference proteome</keyword>
<organism evidence="2 3">
    <name type="scientific">Nesterenkonia sedimenti</name>
    <dbReference type="NCBI Taxonomy" id="1463632"/>
    <lineage>
        <taxon>Bacteria</taxon>
        <taxon>Bacillati</taxon>
        <taxon>Actinomycetota</taxon>
        <taxon>Actinomycetes</taxon>
        <taxon>Micrococcales</taxon>
        <taxon>Micrococcaceae</taxon>
        <taxon>Nesterenkonia</taxon>
    </lineage>
</organism>
<dbReference type="GO" id="GO:0016747">
    <property type="term" value="F:acyltransferase activity, transferring groups other than amino-acyl groups"/>
    <property type="evidence" value="ECO:0007669"/>
    <property type="project" value="InterPro"/>
</dbReference>
<feature type="domain" description="N-acetyltransferase" evidence="1">
    <location>
        <begin position="5"/>
        <end position="166"/>
    </location>
</feature>
<sequence>MSGGYTVRHPKLDEAPAIAEVHVKSWQQAYTGILPEQFWNDQALQRRTDSWREMLADQAHRARTRVTEVAGEIVGIAQIGPPREEDLEVDHELYLLYLLEDHHGSGAASEMLTELLNDKSAALWVFKDNPRAQAFYRKHGFEADGLEKDLGEDEGADALRGIIEMRMVRGV</sequence>
<gene>
    <name evidence="2" type="ORF">HGQ17_12570</name>
</gene>
<name>A0A7X8YEN9_9MICC</name>
<dbReference type="InterPro" id="IPR016181">
    <property type="entry name" value="Acyl_CoA_acyltransferase"/>
</dbReference>
<dbReference type="EMBL" id="JABAHY010000015">
    <property type="protein sequence ID" value="NLS10809.1"/>
    <property type="molecule type" value="Genomic_DNA"/>
</dbReference>
<dbReference type="AlphaFoldDB" id="A0A7X8YEN9"/>
<evidence type="ECO:0000313" key="2">
    <source>
        <dbReference type="EMBL" id="NLS10809.1"/>
    </source>
</evidence>
<accession>A0A7X8YEN9</accession>
<evidence type="ECO:0000259" key="1">
    <source>
        <dbReference type="PROSITE" id="PS51186"/>
    </source>
</evidence>
<proteinExistence type="predicted"/>
<dbReference type="Gene3D" id="3.40.630.30">
    <property type="match status" value="1"/>
</dbReference>
<reference evidence="2 3" key="1">
    <citation type="submission" date="2020-04" db="EMBL/GenBank/DDBJ databases">
        <title>Nesterenkonia sp. nov., isolated from marine sediment.</title>
        <authorList>
            <person name="Zhang G."/>
        </authorList>
    </citation>
    <scope>NUCLEOTIDE SEQUENCE [LARGE SCALE GENOMIC DNA]</scope>
    <source>
        <strain evidence="2 3">MY13</strain>
    </source>
</reference>
<dbReference type="Proteomes" id="UP000523139">
    <property type="component" value="Unassembled WGS sequence"/>
</dbReference>
<dbReference type="PROSITE" id="PS51186">
    <property type="entry name" value="GNAT"/>
    <property type="match status" value="1"/>
</dbReference>
<keyword evidence="2" id="KW-0808">Transferase</keyword>
<dbReference type="RefSeq" id="WP_168888297.1">
    <property type="nucleotide sequence ID" value="NZ_JABAHY010000015.1"/>
</dbReference>
<dbReference type="InterPro" id="IPR000182">
    <property type="entry name" value="GNAT_dom"/>
</dbReference>
<comment type="caution">
    <text evidence="2">The sequence shown here is derived from an EMBL/GenBank/DDBJ whole genome shotgun (WGS) entry which is preliminary data.</text>
</comment>
<dbReference type="Pfam" id="PF00583">
    <property type="entry name" value="Acetyltransf_1"/>
    <property type="match status" value="1"/>
</dbReference>
<evidence type="ECO:0000313" key="3">
    <source>
        <dbReference type="Proteomes" id="UP000523139"/>
    </source>
</evidence>
<protein>
    <submittedName>
        <fullName evidence="2">GNAT family N-acetyltransferase</fullName>
    </submittedName>
</protein>
<dbReference type="SUPFAM" id="SSF55729">
    <property type="entry name" value="Acyl-CoA N-acyltransferases (Nat)"/>
    <property type="match status" value="1"/>
</dbReference>